<keyword evidence="7" id="KW-0597">Phosphoprotein</keyword>
<keyword evidence="14 26" id="KW-1278">Translocase</keyword>
<evidence type="ECO:0000256" key="21">
    <source>
        <dbReference type="ARBA" id="ARBA00056521"/>
    </source>
</evidence>
<keyword evidence="11" id="KW-0256">Endoplasmic reticulum</keyword>
<feature type="transmembrane region" description="Helical" evidence="26">
    <location>
        <begin position="347"/>
        <end position="369"/>
    </location>
</feature>
<evidence type="ECO:0000256" key="11">
    <source>
        <dbReference type="ARBA" id="ARBA00022824"/>
    </source>
</evidence>
<dbReference type="InterPro" id="IPR032631">
    <property type="entry name" value="P-type_ATPase_N"/>
</dbReference>
<dbReference type="Gene3D" id="3.40.50.1000">
    <property type="entry name" value="HAD superfamily/HAD-like"/>
    <property type="match status" value="2"/>
</dbReference>
<dbReference type="InterPro" id="IPR018303">
    <property type="entry name" value="ATPase_P-typ_P_site"/>
</dbReference>
<dbReference type="NCBIfam" id="TIGR01652">
    <property type="entry name" value="ATPase-Plipid"/>
    <property type="match status" value="2"/>
</dbReference>
<proteinExistence type="inferred from homology"/>
<feature type="domain" description="P-type ATPase N-terminal" evidence="28">
    <location>
        <begin position="41"/>
        <end position="99"/>
    </location>
</feature>
<keyword evidence="6" id="KW-1003">Cell membrane</keyword>
<feature type="binding site" evidence="25">
    <location>
        <position position="1015"/>
    </location>
    <ligand>
        <name>Mg(2+)</name>
        <dbReference type="ChEBI" id="CHEBI:18420"/>
    </ligand>
</feature>
<evidence type="ECO:0000256" key="4">
    <source>
        <dbReference type="ARBA" id="ARBA00008109"/>
    </source>
</evidence>
<dbReference type="InterPro" id="IPR036412">
    <property type="entry name" value="HAD-like_sf"/>
</dbReference>
<dbReference type="InterPro" id="IPR001757">
    <property type="entry name" value="P_typ_ATPase"/>
</dbReference>
<dbReference type="GO" id="GO:1903527">
    <property type="term" value="P:positive regulation of membrane tubulation"/>
    <property type="evidence" value="ECO:0007669"/>
    <property type="project" value="Ensembl"/>
</dbReference>
<keyword evidence="8 26" id="KW-0812">Transmembrane</keyword>
<feature type="compositionally biased region" description="Basic and acidic residues" evidence="27">
    <location>
        <begin position="1435"/>
        <end position="1448"/>
    </location>
</feature>
<evidence type="ECO:0000256" key="19">
    <source>
        <dbReference type="ARBA" id="ARBA00050913"/>
    </source>
</evidence>
<dbReference type="PANTHER" id="PTHR24092:SF81">
    <property type="entry name" value="PHOSPHOLIPID-TRANSPORTING ATPASE VA"/>
    <property type="match status" value="1"/>
</dbReference>
<feature type="transmembrane region" description="Helical" evidence="26">
    <location>
        <begin position="1155"/>
        <end position="1178"/>
    </location>
</feature>
<dbReference type="GO" id="GO:1990531">
    <property type="term" value="C:phospholipid-translocating ATPase complex"/>
    <property type="evidence" value="ECO:0007669"/>
    <property type="project" value="Ensembl"/>
</dbReference>
<feature type="domain" description="P-type ATPase C-terminal" evidence="29">
    <location>
        <begin position="1041"/>
        <end position="1286"/>
    </location>
</feature>
<feature type="compositionally biased region" description="Basic residues" evidence="27">
    <location>
        <begin position="16"/>
        <end position="27"/>
    </location>
</feature>
<dbReference type="FunFam" id="2.70.150.10:FF:000022">
    <property type="entry name" value="Phospholipid-transporting ATPase"/>
    <property type="match status" value="1"/>
</dbReference>
<dbReference type="SFLD" id="SFLDS00003">
    <property type="entry name" value="Haloacid_Dehalogenase"/>
    <property type="match status" value="1"/>
</dbReference>
<dbReference type="SUPFAM" id="SSF56784">
    <property type="entry name" value="HAD-like"/>
    <property type="match status" value="1"/>
</dbReference>
<keyword evidence="5" id="KW-0813">Transport</keyword>
<dbReference type="OMA" id="QALRCGR"/>
<comment type="subunit">
    <text evidence="22">Component of a P4-ATPase flippase complex which consists of a catalytic alpha subunit ATP10A and an accessory beta subunit TMEM30A.</text>
</comment>
<feature type="binding site" evidence="25">
    <location>
        <position position="419"/>
    </location>
    <ligand>
        <name>Mg(2+)</name>
        <dbReference type="ChEBI" id="CHEBI:18420"/>
    </ligand>
</feature>
<dbReference type="RefSeq" id="XP_032956248.1">
    <property type="nucleotide sequence ID" value="XM_033100357.1"/>
</dbReference>
<dbReference type="SUPFAM" id="SSF81653">
    <property type="entry name" value="Calcium ATPase, transduction domain A"/>
    <property type="match status" value="1"/>
</dbReference>
<comment type="catalytic activity">
    <reaction evidence="20">
        <text>a 1,2-diacyl-sn-glycero-3-phosphocholine(out) + ATP + H2O = a 1,2-diacyl-sn-glycero-3-phosphocholine(in) + ADP + phosphate + H(+)</text>
        <dbReference type="Rhea" id="RHEA:38583"/>
        <dbReference type="ChEBI" id="CHEBI:15377"/>
        <dbReference type="ChEBI" id="CHEBI:15378"/>
        <dbReference type="ChEBI" id="CHEBI:30616"/>
        <dbReference type="ChEBI" id="CHEBI:43474"/>
        <dbReference type="ChEBI" id="CHEBI:57643"/>
        <dbReference type="ChEBI" id="CHEBI:456216"/>
    </reaction>
    <physiologicalReaction direction="left-to-right" evidence="20">
        <dbReference type="Rhea" id="RHEA:38584"/>
    </physiologicalReaction>
</comment>
<feature type="region of interest" description="Disordered" evidence="27">
    <location>
        <begin position="1"/>
        <end position="45"/>
    </location>
</feature>
<dbReference type="Gene3D" id="2.70.150.10">
    <property type="entry name" value="Calcium-transporting ATPase, cytoplasmic transduction domain A"/>
    <property type="match status" value="1"/>
</dbReference>
<comment type="catalytic activity">
    <reaction evidence="19">
        <text>a beta-D-glucosyl-(1&lt;-&gt;1')-N-acylsphing-4-enine(out) + ATP + H2O = a beta-D-glucosyl-(1&lt;-&gt;1')-N-acylsphing-4-enine(in) + ADP + phosphate + H(+)</text>
        <dbReference type="Rhea" id="RHEA:66036"/>
        <dbReference type="ChEBI" id="CHEBI:15377"/>
        <dbReference type="ChEBI" id="CHEBI:15378"/>
        <dbReference type="ChEBI" id="CHEBI:22801"/>
        <dbReference type="ChEBI" id="CHEBI:30616"/>
        <dbReference type="ChEBI" id="CHEBI:43474"/>
        <dbReference type="ChEBI" id="CHEBI:456216"/>
    </reaction>
    <physiologicalReaction direction="left-to-right" evidence="19">
        <dbReference type="Rhea" id="RHEA:66037"/>
    </physiologicalReaction>
</comment>
<dbReference type="CTD" id="57194"/>
<evidence type="ECO:0000313" key="31">
    <source>
        <dbReference type="Ensembl" id="ENSRFEP00010020456.1"/>
    </source>
</evidence>
<dbReference type="Ensembl" id="ENSRFET00010022284.1">
    <property type="protein sequence ID" value="ENSRFEP00010020456.1"/>
    <property type="gene ID" value="ENSRFEG00010013800.1"/>
</dbReference>
<dbReference type="Pfam" id="PF13246">
    <property type="entry name" value="Cation_ATPase"/>
    <property type="match status" value="1"/>
</dbReference>
<reference evidence="30 33" key="4">
    <citation type="journal article" date="2020" name="Nature">
        <title>Six reference-quality genomes reveal evolution of bat adaptations.</title>
        <authorList>
            <person name="Jebb D."/>
            <person name="Huang Z."/>
            <person name="Pippel M."/>
            <person name="Hughes G.M."/>
            <person name="Lavrichenko K."/>
            <person name="Devanna P."/>
            <person name="Winkler S."/>
            <person name="Jermiin L.S."/>
            <person name="Skirmuntt E.C."/>
            <person name="Katzourakis A."/>
            <person name="Burkitt-Gray L."/>
            <person name="Ray D.A."/>
            <person name="Sullivan K.A.M."/>
            <person name="Roscito J.G."/>
            <person name="Kirilenko B.M."/>
            <person name="Davalos L.M."/>
            <person name="Corthals A.P."/>
            <person name="Power M.L."/>
            <person name="Jones G."/>
            <person name="Ransome R.D."/>
            <person name="Dechmann D.K.N."/>
            <person name="Locatelli A.G."/>
            <person name="Puechmaille S.J."/>
            <person name="Fedrigo O."/>
            <person name="Jarvis E.D."/>
            <person name="Hiller M."/>
            <person name="Vernes S.C."/>
            <person name="Myers E.W."/>
            <person name="Teeling E.C."/>
        </authorList>
    </citation>
    <scope>NUCLEOTIDE SEQUENCE [LARGE SCALE GENOMIC DNA]</scope>
    <source>
        <strain evidence="30">MRhiFer1</strain>
        <tissue evidence="30">Lung</tissue>
    </source>
</reference>
<dbReference type="SUPFAM" id="SSF81660">
    <property type="entry name" value="Metal cation-transporting ATPase, ATP-binding domain N"/>
    <property type="match status" value="1"/>
</dbReference>
<feature type="transmembrane region" description="Helical" evidence="26">
    <location>
        <begin position="99"/>
        <end position="118"/>
    </location>
</feature>
<feature type="transmembrane region" description="Helical" evidence="26">
    <location>
        <begin position="1105"/>
        <end position="1125"/>
    </location>
</feature>
<evidence type="ECO:0000256" key="16">
    <source>
        <dbReference type="ARBA" id="ARBA00023055"/>
    </source>
</evidence>
<comment type="function">
    <text evidence="21">Catalytic component of P4-ATPase flippase complex, which catalyzes the hydrolysis of ATP coupled to the transport of phosphatidylcholine (PC) from the outer to the inner leaflet of the plasma membrane. Initiates inward plasma membrane bending and recruitment of Bin/amphiphysin/Rvs (BAR) domain-containing proteins involved in membrane tubulation and cell trafficking. Facilitates ITGB1/beta1 integrin endocytosis, delaying cell adhesion and cell spreading on extracellular matrix. Has low flippase activity toward glucosylceramide (GlcCer).</text>
</comment>
<evidence type="ECO:0000256" key="13">
    <source>
        <dbReference type="ARBA" id="ARBA00022842"/>
    </source>
</evidence>
<feature type="binding site" evidence="24">
    <location>
        <position position="793"/>
    </location>
    <ligand>
        <name>ATP</name>
        <dbReference type="ChEBI" id="CHEBI:30616"/>
    </ligand>
</feature>
<evidence type="ECO:0000256" key="2">
    <source>
        <dbReference type="ARBA" id="ARBA00004586"/>
    </source>
</evidence>
<feature type="binding site" evidence="25">
    <location>
        <position position="417"/>
    </location>
    <ligand>
        <name>Mg(2+)</name>
        <dbReference type="ChEBI" id="CHEBI:18420"/>
    </ligand>
</feature>
<evidence type="ECO:0000313" key="30">
    <source>
        <dbReference type="EMBL" id="KAF6273085.1"/>
    </source>
</evidence>
<dbReference type="GO" id="GO:0016887">
    <property type="term" value="F:ATP hydrolysis activity"/>
    <property type="evidence" value="ECO:0007669"/>
    <property type="project" value="InterPro"/>
</dbReference>
<dbReference type="GO" id="GO:0140345">
    <property type="term" value="F:phosphatidylcholine flippase activity"/>
    <property type="evidence" value="ECO:0007669"/>
    <property type="project" value="Ensembl"/>
</dbReference>
<feature type="transmembrane region" description="Helical" evidence="26">
    <location>
        <begin position="1184"/>
        <end position="1205"/>
    </location>
</feature>
<dbReference type="InterPro" id="IPR023214">
    <property type="entry name" value="HAD_sf"/>
</dbReference>
<evidence type="ECO:0000256" key="14">
    <source>
        <dbReference type="ARBA" id="ARBA00022967"/>
    </source>
</evidence>
<feature type="binding site" evidence="25">
    <location>
        <position position="1019"/>
    </location>
    <ligand>
        <name>Mg(2+)</name>
        <dbReference type="ChEBI" id="CHEBI:18420"/>
    </ligand>
</feature>
<feature type="binding site" evidence="24">
    <location>
        <position position="726"/>
    </location>
    <ligand>
        <name>ATP</name>
        <dbReference type="ChEBI" id="CHEBI:30616"/>
    </ligand>
</feature>
<feature type="region of interest" description="Disordered" evidence="27">
    <location>
        <begin position="1290"/>
        <end position="1391"/>
    </location>
</feature>
<feature type="compositionally biased region" description="Polar residues" evidence="27">
    <location>
        <begin position="1324"/>
        <end position="1348"/>
    </location>
</feature>
<evidence type="ECO:0000256" key="15">
    <source>
        <dbReference type="ARBA" id="ARBA00022989"/>
    </source>
</evidence>
<feature type="binding site" evidence="24">
    <location>
        <position position="1018"/>
    </location>
    <ligand>
        <name>ATP</name>
        <dbReference type="ChEBI" id="CHEBI:30616"/>
    </ligand>
</feature>
<reference evidence="31 32" key="2">
    <citation type="journal article" date="2018" name="Annu Rev Anim Biosci">
        <title>Bat Biology, Genomes, and the Bat1K Project: To Generate Chromosome-Level Genomes for All Living Bat Species.</title>
        <authorList>
            <person name="Teeling E.C."/>
            <person name="Vernes S.C."/>
            <person name="Davalos L.M."/>
            <person name="Ray D.A."/>
            <person name="Gilbert M.T.P."/>
            <person name="Myers E."/>
        </authorList>
    </citation>
    <scope>NUCLEOTIDE SEQUENCE</scope>
</reference>
<evidence type="ECO:0000256" key="25">
    <source>
        <dbReference type="PIRSR" id="PIRSR606539-3"/>
    </source>
</evidence>
<keyword evidence="9 25" id="KW-0479">Metal-binding</keyword>
<dbReference type="GO" id="GO:0005524">
    <property type="term" value="F:ATP binding"/>
    <property type="evidence" value="ECO:0007669"/>
    <property type="project" value="UniProtKB-UniRule"/>
</dbReference>
<feature type="transmembrane region" description="Helical" evidence="26">
    <location>
        <begin position="76"/>
        <end position="93"/>
    </location>
</feature>
<evidence type="ECO:0000256" key="5">
    <source>
        <dbReference type="ARBA" id="ARBA00022448"/>
    </source>
</evidence>
<dbReference type="InterPro" id="IPR006539">
    <property type="entry name" value="P-type_ATPase_IV"/>
</dbReference>
<comment type="cofactor">
    <cofactor evidence="1 25">
        <name>Mg(2+)</name>
        <dbReference type="ChEBI" id="CHEBI:18420"/>
    </cofactor>
</comment>
<dbReference type="NCBIfam" id="TIGR01494">
    <property type="entry name" value="ATPase_P-type"/>
    <property type="match status" value="1"/>
</dbReference>
<evidence type="ECO:0000256" key="18">
    <source>
        <dbReference type="ARBA" id="ARBA00034036"/>
    </source>
</evidence>
<evidence type="ECO:0000313" key="33">
    <source>
        <dbReference type="Proteomes" id="UP000585614"/>
    </source>
</evidence>
<evidence type="ECO:0000256" key="7">
    <source>
        <dbReference type="ARBA" id="ARBA00022553"/>
    </source>
</evidence>
<dbReference type="GO" id="GO:0045332">
    <property type="term" value="P:phospholipid translocation"/>
    <property type="evidence" value="ECO:0007669"/>
    <property type="project" value="TreeGrafter"/>
</dbReference>
<dbReference type="GeneTree" id="ENSGT00940000157895"/>
<evidence type="ECO:0000256" key="8">
    <source>
        <dbReference type="ARBA" id="ARBA00022692"/>
    </source>
</evidence>
<organism evidence="31 32">
    <name type="scientific">Rhinolophus ferrumequinum</name>
    <name type="common">Greater horseshoe bat</name>
    <dbReference type="NCBI Taxonomy" id="59479"/>
    <lineage>
        <taxon>Eukaryota</taxon>
        <taxon>Metazoa</taxon>
        <taxon>Chordata</taxon>
        <taxon>Craniata</taxon>
        <taxon>Vertebrata</taxon>
        <taxon>Euteleostomi</taxon>
        <taxon>Mammalia</taxon>
        <taxon>Eutheria</taxon>
        <taxon>Laurasiatheria</taxon>
        <taxon>Chiroptera</taxon>
        <taxon>Yinpterochiroptera</taxon>
        <taxon>Rhinolophoidea</taxon>
        <taxon>Rhinolophidae</taxon>
        <taxon>Rhinolophinae</taxon>
        <taxon>Rhinolophus</taxon>
    </lineage>
</organism>
<feature type="binding site" evidence="24">
    <location>
        <position position="684"/>
    </location>
    <ligand>
        <name>ATP</name>
        <dbReference type="ChEBI" id="CHEBI:30616"/>
    </ligand>
</feature>
<dbReference type="PRINTS" id="PR00119">
    <property type="entry name" value="CATATPASE"/>
</dbReference>
<dbReference type="GO" id="GO:0000287">
    <property type="term" value="F:magnesium ion binding"/>
    <property type="evidence" value="ECO:0007669"/>
    <property type="project" value="UniProtKB-UniRule"/>
</dbReference>
<feature type="binding site" evidence="24">
    <location>
        <position position="989"/>
    </location>
    <ligand>
        <name>ATP</name>
        <dbReference type="ChEBI" id="CHEBI:30616"/>
    </ligand>
</feature>
<evidence type="ECO:0000259" key="28">
    <source>
        <dbReference type="Pfam" id="PF16209"/>
    </source>
</evidence>
<dbReference type="Pfam" id="PF16212">
    <property type="entry name" value="PhoLip_ATPase_C"/>
    <property type="match status" value="1"/>
</dbReference>
<dbReference type="GO" id="GO:0140351">
    <property type="term" value="F:glycosylceramide flippase activity"/>
    <property type="evidence" value="ECO:0007669"/>
    <property type="project" value="Ensembl"/>
</dbReference>
<evidence type="ECO:0000256" key="26">
    <source>
        <dbReference type="RuleBase" id="RU362033"/>
    </source>
</evidence>
<dbReference type="GO" id="GO:0005789">
    <property type="term" value="C:endoplasmic reticulum membrane"/>
    <property type="evidence" value="ECO:0007669"/>
    <property type="project" value="UniProtKB-SubCell"/>
</dbReference>
<dbReference type="FunFam" id="3.40.50.1000:FF:000110">
    <property type="entry name" value="Phospholipid-transporting ATPase"/>
    <property type="match status" value="1"/>
</dbReference>
<dbReference type="PROSITE" id="PS00154">
    <property type="entry name" value="ATPASE_E1_E2"/>
    <property type="match status" value="1"/>
</dbReference>
<feature type="binding site" evidence="24">
    <location>
        <position position="419"/>
    </location>
    <ligand>
        <name>ATP</name>
        <dbReference type="ChEBI" id="CHEBI:30616"/>
    </ligand>
</feature>
<keyword evidence="15 26" id="KW-1133">Transmembrane helix</keyword>
<evidence type="ECO:0000256" key="3">
    <source>
        <dbReference type="ARBA" id="ARBA00004651"/>
    </source>
</evidence>
<dbReference type="EC" id="7.6.2.1" evidence="26"/>
<comment type="subcellular location">
    <subcellularLocation>
        <location evidence="3">Cell membrane</location>
        <topology evidence="3">Multi-pass membrane protein</topology>
    </subcellularLocation>
    <subcellularLocation>
        <location evidence="2">Endoplasmic reticulum membrane</location>
    </subcellularLocation>
    <subcellularLocation>
        <location evidence="26">Membrane</location>
        <topology evidence="26">Multi-pass membrane protein</topology>
    </subcellularLocation>
</comment>
<dbReference type="InterPro" id="IPR023299">
    <property type="entry name" value="ATPase_P-typ_cyto_dom_N"/>
</dbReference>
<evidence type="ECO:0000256" key="10">
    <source>
        <dbReference type="ARBA" id="ARBA00022741"/>
    </source>
</evidence>
<evidence type="ECO:0000256" key="1">
    <source>
        <dbReference type="ARBA" id="ARBA00001946"/>
    </source>
</evidence>
<gene>
    <name evidence="31" type="primary">ATP10A</name>
    <name evidence="30" type="ORF">mRhiFer1_001185</name>
</gene>
<evidence type="ECO:0000256" key="22">
    <source>
        <dbReference type="ARBA" id="ARBA00065679"/>
    </source>
</evidence>
<feature type="binding site" evidence="24">
    <location>
        <position position="418"/>
    </location>
    <ligand>
        <name>ATP</name>
        <dbReference type="ChEBI" id="CHEBI:30616"/>
    </ligand>
</feature>
<reference evidence="31" key="5">
    <citation type="submission" date="2025-05" db="UniProtKB">
        <authorList>
            <consortium name="Ensembl"/>
        </authorList>
    </citation>
    <scope>IDENTIFICATION</scope>
</reference>
<dbReference type="Gene3D" id="3.40.1110.10">
    <property type="entry name" value="Calcium-transporting ATPase, cytoplasmic domain N"/>
    <property type="match status" value="2"/>
</dbReference>
<feature type="binding site" evidence="24">
    <location>
        <position position="874"/>
    </location>
    <ligand>
        <name>ATP</name>
        <dbReference type="ChEBI" id="CHEBI:30616"/>
    </ligand>
</feature>
<reference evidence="31 32" key="1">
    <citation type="journal article" date="2015" name="Annu Rev Anim Biosci">
        <title>The Genome 10K Project: a way forward.</title>
        <authorList>
            <person name="Koepfli K.P."/>
            <person name="Paten B."/>
            <person name="O'Brien S.J."/>
            <person name="Koepfli K.P."/>
            <person name="Paten B."/>
            <person name="Antunes A."/>
            <person name="Belov K."/>
            <person name="Bustamante C."/>
            <person name="Castoe T.A."/>
            <person name="Clawson H."/>
            <person name="Crawford A.J."/>
            <person name="Diekhans M."/>
            <person name="Distel D."/>
            <person name="Durbin R."/>
            <person name="Earl D."/>
            <person name="Fujita M.K."/>
            <person name="Gamble T."/>
            <person name="Georges A."/>
            <person name="Gemmell N."/>
            <person name="Gilbert M.T."/>
            <person name="Graves J.M."/>
            <person name="Green R.E."/>
            <person name="Hickey G."/>
            <person name="Jarvis E.D."/>
            <person name="Johnson W."/>
            <person name="Komissarov A."/>
            <person name="Korf I."/>
            <person name="Kuhn R."/>
            <person name="Larkin D.M."/>
            <person name="Lewin H."/>
            <person name="Lopez J.V."/>
            <person name="Ma J."/>
            <person name="Marques-Bonet T."/>
            <person name="Miller W."/>
            <person name="Murphy R."/>
            <person name="Pevzner P."/>
            <person name="Shapiro B."/>
            <person name="Steiner C."/>
            <person name="Tamazian G."/>
            <person name="Venkatesh B."/>
            <person name="Wang J."/>
            <person name="Wayne R."/>
            <person name="Wiley E."/>
            <person name="Yang H."/>
            <person name="Zhang G."/>
            <person name="Haussler D."/>
            <person name="Ryder O."/>
            <person name="O'Brien S.J."/>
        </authorList>
    </citation>
    <scope>NUCLEOTIDE SEQUENCE</scope>
</reference>
<evidence type="ECO:0000256" key="9">
    <source>
        <dbReference type="ARBA" id="ARBA00022723"/>
    </source>
</evidence>
<sequence>MERDTAAAEEPAVPGRRLRRREGRTRTVRSNLQPPPGAEDPAAKGARHLADNRLKTTKYTALSFLPKNLFEQFHRLANVYFVFIALLNFVPAVNAFQPGLALAPVLFILAVTAFKDLWEDYSRHRSDHEINHLGCLVFSREEKRYVTRFWKEIRVGDFVRLRCNEIIPADILLLSSSDPDGLCHIETANLDGETNLKRRQVVRGFSELVSEFNPLTFTSVIECERPNNDLTRFRGCIKHEDGEKVGLHKENMLLRGCTVRNTEAVVGIVIYAGHETKALLNNSGPRYKRSRLERQMNCDVLWCVLLLVCMSLFSAVGHGLWVQRYQEKKALFDVPEPDGSSLSPVTAAVYSFLTMIIVLQVLIPISLYVSIEIVKMCQVYFINQDAELCDEETGSRLQCRALNITEDLGQIQYVFSDKTGTLTENKMVFRKCTVSGIEYEHDANAQRLARYQEGDSEEEDTVPRGGSLPQRGSTGSHQSARGLHRAPGTTSHRRSGSRAEARRASMLSKHTAFSSPMEKDITPDPKLLEKVNECDRCLAMARCQEHPLAHLSPELADVFDFFIALTICNTVVVTSPNQPRQKVRVRFELKSPVKTIEDFLRRFSPSRLTSGCSSLGNLATTKATHKSGSSSLSALSSECSLLRVEDQLGGPAPVITSNGYSSGAAGWAPDPKPELRYEAESPDEAALVYAARAYNCALAGRLPDQVAVELPHLGRLTFELLHTLGFDSIRKRMSVVIRHPLTDEINVYTKGADSVVMDLLLPCASDDARGRHQKKIRSKTQHYLDMYAVQGLRTLCIAKRVLSQEEYACWLQRHLEAESSVDNREELLFQSAIRLETNLHLLGATGIEDRLQDGVPETIAKLRQAGLQIWVLTGDKQETAINIAYACKLLDHDEEIITLNAESQEACAALLDQCLHYVQSRGPHSVPEKTTGYISVGFSPLCPPSEPATSGPCLSLVIDGRSLAYALEKNLEDKFLFLAKQCRSVLCCRSTPLQKSVVVKLVRSKLKAMTLAIGDGANDVSMIQVADVGVGISGQEGMQAVMASDFALPRFRYLEKLLIVHGHWCYSRLANMVLYFFYKNTMFVGLLFWFQFYCGFSASAMIDQWYLIFFNLLFSSLPQLVTGVLDKDVPADVLLTKPQLYRSGQNMEEYRPRTFWVNMADAAFQSLVCFFIPYLAYYNSDTDLFTWGTPITTIALLTFLLHLGIETKTWTWLNWMACGFSVLLFFSVAFIYNASCATCYPPSNPYWTMHTLMGDPVFYLTCLLAPVAALLPRLLFRALQGSLFPTPLQRGRQLAKRSPKKLSAPKETQGPHVGEARTDPSEPRSVSASRPHSQDYTSQASWRRQQPACSREASGEPSVVDVSVPLREAPGSSAAPERYPGDSRTKPSRPAPLASIFSLPGFGSLRWVSSLSLVSGLGSVLHFSRSSLQVDKQDGEFLPRRPRPDRDLCGLTAASKQKQATDYF</sequence>
<feature type="region of interest" description="Disordered" evidence="27">
    <location>
        <begin position="452"/>
        <end position="524"/>
    </location>
</feature>
<evidence type="ECO:0000256" key="20">
    <source>
        <dbReference type="ARBA" id="ARBA00052223"/>
    </source>
</evidence>
<dbReference type="SFLD" id="SFLDG00002">
    <property type="entry name" value="C1.7:_P-type_atpase_like"/>
    <property type="match status" value="1"/>
</dbReference>
<accession>A0A671F4B0</accession>
<feature type="binding site" evidence="24">
    <location>
        <position position="873"/>
    </location>
    <ligand>
        <name>ATP</name>
        <dbReference type="ChEBI" id="CHEBI:30616"/>
    </ligand>
</feature>
<feature type="region of interest" description="Disordered" evidence="27">
    <location>
        <begin position="1435"/>
        <end position="1464"/>
    </location>
</feature>
<evidence type="ECO:0000256" key="12">
    <source>
        <dbReference type="ARBA" id="ARBA00022840"/>
    </source>
</evidence>
<keyword evidence="32" id="KW-1185">Reference proteome</keyword>
<feature type="binding site" evidence="24">
    <location>
        <position position="875"/>
    </location>
    <ligand>
        <name>ATP</name>
        <dbReference type="ChEBI" id="CHEBI:30616"/>
    </ligand>
</feature>
<keyword evidence="12 24" id="KW-0067">ATP-binding</keyword>
<dbReference type="OrthoDB" id="377733at2759"/>
<feature type="transmembrane region" description="Helical" evidence="26">
    <location>
        <begin position="1212"/>
        <end position="1232"/>
    </location>
</feature>
<feature type="binding site" evidence="24">
    <location>
        <position position="995"/>
    </location>
    <ligand>
        <name>ATP</name>
        <dbReference type="ChEBI" id="CHEBI:30616"/>
    </ligand>
</feature>
<protein>
    <recommendedName>
        <fullName evidence="26">Phospholipid-transporting ATPase</fullName>
        <ecNumber evidence="26">7.6.2.1</ecNumber>
    </recommendedName>
</protein>
<feature type="transmembrane region" description="Helical" evidence="26">
    <location>
        <begin position="1257"/>
        <end position="1276"/>
    </location>
</feature>
<reference evidence="31 32" key="3">
    <citation type="submission" date="2018-12" db="EMBL/GenBank/DDBJ databases">
        <title>G10K-VGP greater horseshoe bat female genome, primary haplotype.</title>
        <authorList>
            <person name="Teeling E."/>
            <person name="Myers G."/>
            <person name="Vernes S."/>
            <person name="Pippel M."/>
            <person name="Winkler S."/>
            <person name="Fedrigo O."/>
            <person name="Rhie A."/>
            <person name="Koren S."/>
            <person name="Phillippy A."/>
            <person name="Lewin H."/>
            <person name="Damas J."/>
            <person name="Howe K."/>
            <person name="Mountcastle J."/>
            <person name="Jarvis E.D."/>
        </authorList>
    </citation>
    <scope>NUCLEOTIDE SEQUENCE [LARGE SCALE GENOMIC DNA]</scope>
</reference>
<feature type="compositionally biased region" description="Polar residues" evidence="27">
    <location>
        <begin position="470"/>
        <end position="479"/>
    </location>
</feature>
<feature type="transmembrane region" description="Helical" evidence="26">
    <location>
        <begin position="1073"/>
        <end position="1093"/>
    </location>
</feature>
<dbReference type="GO" id="GO:0005886">
    <property type="term" value="C:plasma membrane"/>
    <property type="evidence" value="ECO:0007669"/>
    <property type="project" value="UniProtKB-SubCell"/>
</dbReference>
<dbReference type="GeneID" id="117018971"/>
<dbReference type="Proteomes" id="UP000472240">
    <property type="component" value="Chromosome 28"/>
</dbReference>
<dbReference type="SFLD" id="SFLDF00027">
    <property type="entry name" value="p-type_atpase"/>
    <property type="match status" value="1"/>
</dbReference>
<dbReference type="InterPro" id="IPR032630">
    <property type="entry name" value="P_typ_ATPase_c"/>
</dbReference>
<feature type="binding site" evidence="24">
    <location>
        <position position="1019"/>
    </location>
    <ligand>
        <name>ATP</name>
        <dbReference type="ChEBI" id="CHEBI:30616"/>
    </ligand>
</feature>
<feature type="binding site" evidence="24">
    <location>
        <position position="417"/>
    </location>
    <ligand>
        <name>ATP</name>
        <dbReference type="ChEBI" id="CHEBI:30616"/>
    </ligand>
</feature>
<evidence type="ECO:0000256" key="17">
    <source>
        <dbReference type="ARBA" id="ARBA00023136"/>
    </source>
</evidence>
<dbReference type="InterPro" id="IPR023298">
    <property type="entry name" value="ATPase_P-typ_TM_dom_sf"/>
</dbReference>
<dbReference type="PANTHER" id="PTHR24092">
    <property type="entry name" value="PROBABLE PHOSPHOLIPID-TRANSPORTING ATPASE"/>
    <property type="match status" value="1"/>
</dbReference>
<dbReference type="Gene3D" id="1.20.1110.10">
    <property type="entry name" value="Calcium-transporting ATPase, transmembrane domain"/>
    <property type="match status" value="1"/>
</dbReference>
<dbReference type="CDD" id="cd02073">
    <property type="entry name" value="P-type_ATPase_APLT_Dnf-like"/>
    <property type="match status" value="1"/>
</dbReference>
<keyword evidence="16" id="KW-0445">Lipid transport</keyword>
<evidence type="ECO:0000259" key="29">
    <source>
        <dbReference type="Pfam" id="PF16212"/>
    </source>
</evidence>
<feature type="compositionally biased region" description="Polar residues" evidence="27">
    <location>
        <begin position="1454"/>
        <end position="1464"/>
    </location>
</feature>
<comment type="catalytic activity">
    <reaction evidence="18 26">
        <text>ATP + H2O + phospholipidSide 1 = ADP + phosphate + phospholipidSide 2.</text>
        <dbReference type="EC" id="7.6.2.1"/>
    </reaction>
</comment>
<evidence type="ECO:0000313" key="32">
    <source>
        <dbReference type="Proteomes" id="UP000472240"/>
    </source>
</evidence>
<dbReference type="FunFam" id="3.40.1110.10:FF:000009">
    <property type="entry name" value="Phospholipid-transporting ATPase"/>
    <property type="match status" value="1"/>
</dbReference>
<keyword evidence="10 24" id="KW-0547">Nucleotide-binding</keyword>
<dbReference type="InterPro" id="IPR044492">
    <property type="entry name" value="P_typ_ATPase_HD_dom"/>
</dbReference>
<evidence type="ECO:0000256" key="23">
    <source>
        <dbReference type="PIRSR" id="PIRSR606539-1"/>
    </source>
</evidence>
<dbReference type="EMBL" id="JACAGC010000028">
    <property type="protein sequence ID" value="KAF6273085.1"/>
    <property type="molecule type" value="Genomic_DNA"/>
</dbReference>
<dbReference type="FunFam" id="3.40.1110.10:FF:000091">
    <property type="entry name" value="Phospholipid-transporting ATPase"/>
    <property type="match status" value="1"/>
</dbReference>
<evidence type="ECO:0000256" key="27">
    <source>
        <dbReference type="SAM" id="MobiDB-lite"/>
    </source>
</evidence>
<feature type="active site" description="4-aspartylphosphate intermediate" evidence="23">
    <location>
        <position position="417"/>
    </location>
</feature>
<comment type="similarity">
    <text evidence="4 26">Belongs to the cation transport ATPase (P-type) (TC 3.A.3) family. Type IV subfamily.</text>
</comment>
<dbReference type="SUPFAM" id="SSF81665">
    <property type="entry name" value="Calcium ATPase, transmembrane domain M"/>
    <property type="match status" value="1"/>
</dbReference>
<evidence type="ECO:0000256" key="6">
    <source>
        <dbReference type="ARBA" id="ARBA00022475"/>
    </source>
</evidence>
<dbReference type="KEGG" id="rfq:117018971"/>
<evidence type="ECO:0000256" key="24">
    <source>
        <dbReference type="PIRSR" id="PIRSR606539-2"/>
    </source>
</evidence>
<dbReference type="Proteomes" id="UP000585614">
    <property type="component" value="Unassembled WGS sequence"/>
</dbReference>
<feature type="transmembrane region" description="Helical" evidence="26">
    <location>
        <begin position="300"/>
        <end position="321"/>
    </location>
</feature>
<keyword evidence="13 25" id="KW-0460">Magnesium</keyword>
<feature type="binding site" evidence="24">
    <location>
        <position position="750"/>
    </location>
    <ligand>
        <name>ATP</name>
        <dbReference type="ChEBI" id="CHEBI:30616"/>
    </ligand>
</feature>
<dbReference type="InterPro" id="IPR008250">
    <property type="entry name" value="ATPase_P-typ_transduc_dom_A_sf"/>
</dbReference>
<dbReference type="Pfam" id="PF16209">
    <property type="entry name" value="PhoLip_ATPase_N"/>
    <property type="match status" value="1"/>
</dbReference>
<name>A0A671F4B0_RHIFE</name>
<keyword evidence="17 26" id="KW-0472">Membrane</keyword>